<dbReference type="Proteomes" id="UP000249057">
    <property type="component" value="Unassembled WGS sequence"/>
</dbReference>
<organism evidence="1 2">
    <name type="scientific">Aspergillus brunneoviolaceus CBS 621.78</name>
    <dbReference type="NCBI Taxonomy" id="1450534"/>
    <lineage>
        <taxon>Eukaryota</taxon>
        <taxon>Fungi</taxon>
        <taxon>Dikarya</taxon>
        <taxon>Ascomycota</taxon>
        <taxon>Pezizomycotina</taxon>
        <taxon>Eurotiomycetes</taxon>
        <taxon>Eurotiomycetidae</taxon>
        <taxon>Eurotiales</taxon>
        <taxon>Aspergillaceae</taxon>
        <taxon>Aspergillus</taxon>
        <taxon>Aspergillus subgen. Circumdati</taxon>
    </lineage>
</organism>
<gene>
    <name evidence="1" type="ORF">BO95DRAFT_112422</name>
</gene>
<keyword evidence="2" id="KW-1185">Reference proteome</keyword>
<dbReference type="EMBL" id="KZ825312">
    <property type="protein sequence ID" value="RAH50751.1"/>
    <property type="molecule type" value="Genomic_DNA"/>
</dbReference>
<evidence type="ECO:0000313" key="1">
    <source>
        <dbReference type="EMBL" id="RAH50751.1"/>
    </source>
</evidence>
<proteinExistence type="predicted"/>
<evidence type="ECO:0000313" key="2">
    <source>
        <dbReference type="Proteomes" id="UP000249057"/>
    </source>
</evidence>
<name>A0ACD1GNB4_9EURO</name>
<reference evidence="1" key="1">
    <citation type="submission" date="2018-02" db="EMBL/GenBank/DDBJ databases">
        <title>The genomes of Aspergillus section Nigri reveals drivers in fungal speciation.</title>
        <authorList>
            <consortium name="DOE Joint Genome Institute"/>
            <person name="Vesth T.C."/>
            <person name="Nybo J."/>
            <person name="Theobald S."/>
            <person name="Brandl J."/>
            <person name="Frisvad J.C."/>
            <person name="Nielsen K.F."/>
            <person name="Lyhne E.K."/>
            <person name="Kogle M.E."/>
            <person name="Kuo A."/>
            <person name="Riley R."/>
            <person name="Clum A."/>
            <person name="Nolan M."/>
            <person name="Lipzen A."/>
            <person name="Salamov A."/>
            <person name="Henrissat B."/>
            <person name="Wiebenga A."/>
            <person name="De vries R.P."/>
            <person name="Grigoriev I.V."/>
            <person name="Mortensen U.H."/>
            <person name="Andersen M.R."/>
            <person name="Baker S.E."/>
        </authorList>
    </citation>
    <scope>NUCLEOTIDE SEQUENCE</scope>
    <source>
        <strain evidence="1">CBS 621.78</strain>
    </source>
</reference>
<protein>
    <submittedName>
        <fullName evidence="1">Uncharacterized protein</fullName>
    </submittedName>
</protein>
<sequence>MSFVPSVACFILLPVAYLQIMEDDPGSPLPRCRTRLDCLTPWLLSRVPLTSPITSCRIAHLKRHTNKQSKKTHGSFTDELRRWYIQLGTVLRQSNRIAGKIVPGSLAGKYES</sequence>
<accession>A0ACD1GNB4</accession>